<evidence type="ECO:0000256" key="2">
    <source>
        <dbReference type="ARBA" id="ARBA00022670"/>
    </source>
</evidence>
<dbReference type="InterPro" id="IPR034005">
    <property type="entry name" value="M3A_DCP"/>
</dbReference>
<dbReference type="Pfam" id="PF01432">
    <property type="entry name" value="Peptidase_M3"/>
    <property type="match status" value="1"/>
</dbReference>
<keyword evidence="6 7" id="KW-0482">Metalloprotease</keyword>
<dbReference type="EMBL" id="CP019937">
    <property type="protein sequence ID" value="ARO13628.1"/>
    <property type="molecule type" value="Genomic_DNA"/>
</dbReference>
<dbReference type="PANTHER" id="PTHR43660:SF1">
    <property type="entry name" value="DIPEPTIDYL CARBOXYPEPTIDASE"/>
    <property type="match status" value="1"/>
</dbReference>
<proteinExistence type="inferred from homology"/>
<dbReference type="STRING" id="92947.BVG79_00268"/>
<name>A0A1W6NWI8_9RHOB</name>
<keyword evidence="3 7" id="KW-0479">Metal-binding</keyword>
<evidence type="ECO:0000256" key="5">
    <source>
        <dbReference type="ARBA" id="ARBA00022833"/>
    </source>
</evidence>
<keyword evidence="4 7" id="KW-0378">Hydrolase</keyword>
<evidence type="ECO:0000256" key="6">
    <source>
        <dbReference type="ARBA" id="ARBA00023049"/>
    </source>
</evidence>
<evidence type="ECO:0000259" key="8">
    <source>
        <dbReference type="Pfam" id="PF01432"/>
    </source>
</evidence>
<keyword evidence="9" id="KW-0121">Carboxypeptidase</keyword>
<keyword evidence="5 7" id="KW-0862">Zinc</keyword>
<accession>A0A1W6NWI8</accession>
<evidence type="ECO:0000256" key="4">
    <source>
        <dbReference type="ARBA" id="ARBA00022801"/>
    </source>
</evidence>
<evidence type="ECO:0000256" key="3">
    <source>
        <dbReference type="ARBA" id="ARBA00022723"/>
    </source>
</evidence>
<comment type="similarity">
    <text evidence="1 7">Belongs to the peptidase M3 family.</text>
</comment>
<dbReference type="InterPro" id="IPR045090">
    <property type="entry name" value="Pept_M3A_M3B"/>
</dbReference>
<reference evidence="9 10" key="1">
    <citation type="submission" date="2017-02" db="EMBL/GenBank/DDBJ databases">
        <title>Ketogulonicigenium robustum SPU B003 Genome sequencing and assembly.</title>
        <authorList>
            <person name="Li Y."/>
            <person name="Liu L."/>
            <person name="Wang C."/>
            <person name="Zhang M."/>
            <person name="Zhang T."/>
            <person name="Zhang Y."/>
        </authorList>
    </citation>
    <scope>NUCLEOTIDE SEQUENCE [LARGE SCALE GENOMIC DNA]</scope>
    <source>
        <strain evidence="9 10">SPU_B003</strain>
    </source>
</reference>
<gene>
    <name evidence="9" type="primary">dcp</name>
    <name evidence="9" type="ORF">BVG79_00268</name>
</gene>
<dbReference type="Gene3D" id="3.40.390.10">
    <property type="entry name" value="Collagenase (Catalytic Domain)"/>
    <property type="match status" value="1"/>
</dbReference>
<dbReference type="GO" id="GO:0005829">
    <property type="term" value="C:cytosol"/>
    <property type="evidence" value="ECO:0007669"/>
    <property type="project" value="TreeGrafter"/>
</dbReference>
<sequence length="674" mass="73976">MMTNPLLGPWRAPYDLPPYDLISDEDYAPAIDEALSKARAAIAAISTNPDAPTFDNTIAALELADEDLGRVLSAFYTVAGADSNPAREALQRDLAPKLSAYGSEISSNKALFHRIDTLWATKDTLSLTPEQERVLMLTRRGFVRGGAALDGAAEDEMKAVKSRLAVLGTTFTQNLLADERDWFMPLAEADLTPLPAFLTAALRAAGVEKQADGPVVTLARSIITPFLQYSPNRALRQRAYEAYVARGANSGATDNRDIAAETLKLRQTRAQLLGYDNFAAFKLETEMAGNAQNVRKLLMDIWGPARAKAEAEAAALEALLHADGIAGPLEAWDWHYYAEKLRLAEHDLDEAAIKPFFQLDRMIDAAFSVANRLFGLEFEALDVPFYHPDCRVWKVTRDGEWVAIFVGDYFARGSKRSGAWCSALRSQSRIGGLEQRPVVMNVCNFAPPEAGQPALLSYDDARTLFHEFGHALHQMLSDVTYESISGTSVARDFVELPSQLFEHWLEVPEVLAEFATHAETGAAMPPELITRLLDARNYGQGFSTVEIVSSALVDLEFHDGNAPADPMQKQAEVLESIGMPHAIRMRHATPHFAHVFGGDGYSCGYYSYLWSETMDADAFDAFLETGDPFDPATAKSLEENILSKGGSVDAAELYTRFRGRLPGVEGLLKGRGLI</sequence>
<evidence type="ECO:0000313" key="9">
    <source>
        <dbReference type="EMBL" id="ARO13628.1"/>
    </source>
</evidence>
<dbReference type="EC" id="3.4.15.5" evidence="9"/>
<dbReference type="SUPFAM" id="SSF55486">
    <property type="entry name" value="Metalloproteases ('zincins'), catalytic domain"/>
    <property type="match status" value="1"/>
</dbReference>
<dbReference type="InterPro" id="IPR024079">
    <property type="entry name" value="MetalloPept_cat_dom_sf"/>
</dbReference>
<evidence type="ECO:0000313" key="10">
    <source>
        <dbReference type="Proteomes" id="UP000242447"/>
    </source>
</evidence>
<dbReference type="Gene3D" id="1.10.1370.40">
    <property type="match status" value="1"/>
</dbReference>
<dbReference type="GO" id="GO:0008241">
    <property type="term" value="F:peptidyl-dipeptidase activity"/>
    <property type="evidence" value="ECO:0007669"/>
    <property type="project" value="UniProtKB-EC"/>
</dbReference>
<dbReference type="GO" id="GO:0004222">
    <property type="term" value="F:metalloendopeptidase activity"/>
    <property type="evidence" value="ECO:0007669"/>
    <property type="project" value="InterPro"/>
</dbReference>
<dbReference type="InterPro" id="IPR001567">
    <property type="entry name" value="Pept_M3A_M3B_dom"/>
</dbReference>
<dbReference type="AlphaFoldDB" id="A0A1W6NWI8"/>
<dbReference type="GO" id="GO:0006508">
    <property type="term" value="P:proteolysis"/>
    <property type="evidence" value="ECO:0007669"/>
    <property type="project" value="UniProtKB-KW"/>
</dbReference>
<keyword evidence="10" id="KW-1185">Reference proteome</keyword>
<dbReference type="Gene3D" id="1.10.1370.10">
    <property type="entry name" value="Neurolysin, domain 3"/>
    <property type="match status" value="1"/>
</dbReference>
<keyword evidence="2 7" id="KW-0645">Protease</keyword>
<protein>
    <submittedName>
        <fullName evidence="9">Peptidyl-dipeptidase, putative</fullName>
        <ecNumber evidence="9">3.4.15.5</ecNumber>
    </submittedName>
</protein>
<dbReference type="GO" id="GO:0046872">
    <property type="term" value="F:metal ion binding"/>
    <property type="evidence" value="ECO:0007669"/>
    <property type="project" value="UniProtKB-UniRule"/>
</dbReference>
<dbReference type="GO" id="GO:0004180">
    <property type="term" value="F:carboxypeptidase activity"/>
    <property type="evidence" value="ECO:0007669"/>
    <property type="project" value="UniProtKB-KW"/>
</dbReference>
<evidence type="ECO:0000256" key="1">
    <source>
        <dbReference type="ARBA" id="ARBA00006040"/>
    </source>
</evidence>
<dbReference type="CDD" id="cd06456">
    <property type="entry name" value="M3A_DCP"/>
    <property type="match status" value="1"/>
</dbReference>
<dbReference type="FunFam" id="3.40.390.10:FF:000009">
    <property type="entry name" value="Oligopeptidase A"/>
    <property type="match status" value="1"/>
</dbReference>
<evidence type="ECO:0000256" key="7">
    <source>
        <dbReference type="RuleBase" id="RU003435"/>
    </source>
</evidence>
<organism evidence="9 10">
    <name type="scientific">Ketogulonicigenium robustum</name>
    <dbReference type="NCBI Taxonomy" id="92947"/>
    <lineage>
        <taxon>Bacteria</taxon>
        <taxon>Pseudomonadati</taxon>
        <taxon>Pseudomonadota</taxon>
        <taxon>Alphaproteobacteria</taxon>
        <taxon>Rhodobacterales</taxon>
        <taxon>Roseobacteraceae</taxon>
        <taxon>Ketogulonicigenium</taxon>
    </lineage>
</organism>
<feature type="domain" description="Peptidase M3A/M3B catalytic" evidence="8">
    <location>
        <begin position="226"/>
        <end position="672"/>
    </location>
</feature>
<dbReference type="PANTHER" id="PTHR43660">
    <property type="entry name" value="DIPEPTIDYL CARBOXYPEPTIDASE"/>
    <property type="match status" value="1"/>
</dbReference>
<comment type="cofactor">
    <cofactor evidence="7">
        <name>Zn(2+)</name>
        <dbReference type="ChEBI" id="CHEBI:29105"/>
    </cofactor>
    <text evidence="7">Binds 1 zinc ion.</text>
</comment>
<dbReference type="InterPro" id="IPR024077">
    <property type="entry name" value="Neurolysin/TOP_dom2"/>
</dbReference>
<dbReference type="Proteomes" id="UP000242447">
    <property type="component" value="Chromosome"/>
</dbReference>
<dbReference type="KEGG" id="kro:BVG79_00268"/>